<dbReference type="SUPFAM" id="SSF55961">
    <property type="entry name" value="Bet v1-like"/>
    <property type="match status" value="1"/>
</dbReference>
<sequence>MNSVNHCQFEYRQWRRNVNTSLPPAPLTKSELDIVLEERLSDARTLPADAYLSQEILDWERKNLLEAAWVCVGRSSDVAKAGDQKAVRVGTQGVLLTRDESGDLHAFYNACRHRGHELLAVGQCANKKLVQCPYHAWVFGLNGELRSATQFMDTENFNKEEWPLIEVRSVEWFGWIFINASGDAPEFSEWVGNLTEVVAPWDPTDMVIGESHSYTLKTNWKTVIENYLECYHCPSIHPELCRVAPPESAMGLHQTGMWLGGGLEFRDDADTNSLDGRSGGDRIAGISDEQARWTLYFMLAPNLLLTLQPDYVMTHRLVPLSPGETWVECTWYFPREVAERPGFDPSFAADFWDITNKQDFAACESVYQGMLTDGYRPGPFDEREDGVRAFQAQLATAYLTGRWEKPLQISLGASHVV</sequence>
<name>A0A4R5K7U0_9MICC</name>
<evidence type="ECO:0000313" key="8">
    <source>
        <dbReference type="EMBL" id="TDF91171.1"/>
    </source>
</evidence>
<evidence type="ECO:0000256" key="5">
    <source>
        <dbReference type="ARBA" id="ARBA00023004"/>
    </source>
</evidence>
<dbReference type="GO" id="GO:0051213">
    <property type="term" value="F:dioxygenase activity"/>
    <property type="evidence" value="ECO:0007669"/>
    <property type="project" value="UniProtKB-KW"/>
</dbReference>
<keyword evidence="2" id="KW-0001">2Fe-2S</keyword>
<dbReference type="PANTHER" id="PTHR43756">
    <property type="entry name" value="CHOLINE MONOOXYGENASE, CHLOROPLASTIC"/>
    <property type="match status" value="1"/>
</dbReference>
<keyword evidence="5" id="KW-0408">Iron</keyword>
<dbReference type="SUPFAM" id="SSF50022">
    <property type="entry name" value="ISP domain"/>
    <property type="match status" value="1"/>
</dbReference>
<keyword evidence="4" id="KW-0560">Oxidoreductase</keyword>
<feature type="domain" description="Rieske" evidence="7">
    <location>
        <begin position="69"/>
        <end position="178"/>
    </location>
</feature>
<dbReference type="InterPro" id="IPR001663">
    <property type="entry name" value="Rng_hydr_dOase-A"/>
</dbReference>
<dbReference type="GO" id="GO:0016705">
    <property type="term" value="F:oxidoreductase activity, acting on paired donors, with incorporation or reduction of molecular oxygen"/>
    <property type="evidence" value="ECO:0007669"/>
    <property type="project" value="UniProtKB-ARBA"/>
</dbReference>
<dbReference type="InterPro" id="IPR015879">
    <property type="entry name" value="Ring_hydroxy_dOase_asu_C_dom"/>
</dbReference>
<dbReference type="OrthoDB" id="5243643at2"/>
<dbReference type="PROSITE" id="PS51296">
    <property type="entry name" value="RIESKE"/>
    <property type="match status" value="1"/>
</dbReference>
<dbReference type="CDD" id="cd08884">
    <property type="entry name" value="RHO_alpha_C_GbcA-like"/>
    <property type="match status" value="1"/>
</dbReference>
<dbReference type="EMBL" id="SMRU01000032">
    <property type="protein sequence ID" value="TDF91171.1"/>
    <property type="molecule type" value="Genomic_DNA"/>
</dbReference>
<dbReference type="CDD" id="cd03469">
    <property type="entry name" value="Rieske_RO_Alpha_N"/>
    <property type="match status" value="1"/>
</dbReference>
<dbReference type="Proteomes" id="UP000295511">
    <property type="component" value="Unassembled WGS sequence"/>
</dbReference>
<dbReference type="PANTHER" id="PTHR43756:SF5">
    <property type="entry name" value="CHOLINE MONOOXYGENASE, CHLOROPLASTIC"/>
    <property type="match status" value="1"/>
</dbReference>
<comment type="caution">
    <text evidence="8">The sequence shown here is derived from an EMBL/GenBank/DDBJ whole genome shotgun (WGS) entry which is preliminary data.</text>
</comment>
<reference evidence="8 9" key="1">
    <citation type="submission" date="2019-03" db="EMBL/GenBank/DDBJ databases">
        <title>Whole genome sequence of Arthrobacter sp JH1-1.</title>
        <authorList>
            <person name="Trinh H.N."/>
        </authorList>
    </citation>
    <scope>NUCLEOTIDE SEQUENCE [LARGE SCALE GENOMIC DNA]</scope>
    <source>
        <strain evidence="8 9">JH1-1</strain>
    </source>
</reference>
<dbReference type="Pfam" id="PF00355">
    <property type="entry name" value="Rieske"/>
    <property type="match status" value="1"/>
</dbReference>
<gene>
    <name evidence="8" type="ORF">E1809_21410</name>
</gene>
<comment type="cofactor">
    <cofactor evidence="1">
        <name>Fe cation</name>
        <dbReference type="ChEBI" id="CHEBI:24875"/>
    </cofactor>
</comment>
<dbReference type="Gene3D" id="3.90.380.10">
    <property type="entry name" value="Naphthalene 1,2-dioxygenase Alpha Subunit, Chain A, domain 1"/>
    <property type="match status" value="1"/>
</dbReference>
<keyword evidence="6" id="KW-0411">Iron-sulfur</keyword>
<keyword evidence="8" id="KW-0223">Dioxygenase</keyword>
<dbReference type="Pfam" id="PF00848">
    <property type="entry name" value="Ring_hydroxyl_A"/>
    <property type="match status" value="1"/>
</dbReference>
<dbReference type="GO" id="GO:0004497">
    <property type="term" value="F:monooxygenase activity"/>
    <property type="evidence" value="ECO:0007669"/>
    <property type="project" value="UniProtKB-ARBA"/>
</dbReference>
<dbReference type="GO" id="GO:0051537">
    <property type="term" value="F:2 iron, 2 sulfur cluster binding"/>
    <property type="evidence" value="ECO:0007669"/>
    <property type="project" value="UniProtKB-KW"/>
</dbReference>
<dbReference type="AlphaFoldDB" id="A0A4R5K7U0"/>
<organism evidence="8 9">
    <name type="scientific">Arthrobacter terricola</name>
    <dbReference type="NCBI Taxonomy" id="2547396"/>
    <lineage>
        <taxon>Bacteria</taxon>
        <taxon>Bacillati</taxon>
        <taxon>Actinomycetota</taxon>
        <taxon>Actinomycetes</taxon>
        <taxon>Micrococcales</taxon>
        <taxon>Micrococcaceae</taxon>
        <taxon>Arthrobacter</taxon>
    </lineage>
</organism>
<dbReference type="InterPro" id="IPR036922">
    <property type="entry name" value="Rieske_2Fe-2S_sf"/>
</dbReference>
<protein>
    <submittedName>
        <fullName evidence="8">Aromatic ring-hydroxylating dioxygenase subunit alpha</fullName>
    </submittedName>
</protein>
<evidence type="ECO:0000256" key="3">
    <source>
        <dbReference type="ARBA" id="ARBA00022723"/>
    </source>
</evidence>
<evidence type="ECO:0000256" key="4">
    <source>
        <dbReference type="ARBA" id="ARBA00023002"/>
    </source>
</evidence>
<dbReference type="PRINTS" id="PR00090">
    <property type="entry name" value="RNGDIOXGNASE"/>
</dbReference>
<evidence type="ECO:0000256" key="1">
    <source>
        <dbReference type="ARBA" id="ARBA00001962"/>
    </source>
</evidence>
<dbReference type="InterPro" id="IPR017941">
    <property type="entry name" value="Rieske_2Fe-2S"/>
</dbReference>
<evidence type="ECO:0000256" key="6">
    <source>
        <dbReference type="ARBA" id="ARBA00023014"/>
    </source>
</evidence>
<accession>A0A4R5K7U0</accession>
<keyword evidence="3" id="KW-0479">Metal-binding</keyword>
<evidence type="ECO:0000313" key="9">
    <source>
        <dbReference type="Proteomes" id="UP000295511"/>
    </source>
</evidence>
<dbReference type="GO" id="GO:0005506">
    <property type="term" value="F:iron ion binding"/>
    <property type="evidence" value="ECO:0007669"/>
    <property type="project" value="InterPro"/>
</dbReference>
<dbReference type="Gene3D" id="2.102.10.10">
    <property type="entry name" value="Rieske [2Fe-2S] iron-sulphur domain"/>
    <property type="match status" value="1"/>
</dbReference>
<keyword evidence="9" id="KW-1185">Reference proteome</keyword>
<evidence type="ECO:0000256" key="2">
    <source>
        <dbReference type="ARBA" id="ARBA00022714"/>
    </source>
</evidence>
<evidence type="ECO:0000259" key="7">
    <source>
        <dbReference type="PROSITE" id="PS51296"/>
    </source>
</evidence>
<proteinExistence type="predicted"/>